<name>A0A3N4MA33_9BACT</name>
<dbReference type="Pfam" id="PF20138">
    <property type="entry name" value="DUF6528"/>
    <property type="match status" value="1"/>
</dbReference>
<dbReference type="AlphaFoldDB" id="A0A3N4MA33"/>
<evidence type="ECO:0008006" key="3">
    <source>
        <dbReference type="Google" id="ProtNLM"/>
    </source>
</evidence>
<sequence length="306" mass="34177">MNTILLPFLLFFAQQRMPPILITDQAQHRIIMADATSGTVYWEWKADDVPDGHKKWFSNPSDAKMVLNTEYVLTCASGGGVALIRLRDGKTVFYDYAGGNTHSADILPDLNIVTASSTGNYLCVFRADTAGGYQQGRLKQKIFLADAHSAVWYYGRLWAAGRSKLYSFRYNGSRETPTLNKEDSLKIPGKNAHDMIVAPATQTMWLSMEDTLLEFHVPSKQFGPVKSALQHDVKSVSPGHGTPSLVTVPKEQWWTDEIFNTEGKSVLKKEGLKIYKARWAASIRSTVYTVEPDGSRGRPILMPRSN</sequence>
<keyword evidence="2" id="KW-1185">Reference proteome</keyword>
<dbReference type="RefSeq" id="WP_120519032.1">
    <property type="nucleotide sequence ID" value="NZ_QXZY01000015.1"/>
</dbReference>
<reference evidence="2" key="1">
    <citation type="submission" date="2018-11" db="EMBL/GenBank/DDBJ databases">
        <title>Chitinophaga lutea sp.nov., isolate from arsenic contaminated soil.</title>
        <authorList>
            <person name="Zong Y."/>
        </authorList>
    </citation>
    <scope>NUCLEOTIDE SEQUENCE [LARGE SCALE GENOMIC DNA]</scope>
    <source>
        <strain evidence="2">YLT18</strain>
    </source>
</reference>
<dbReference type="SUPFAM" id="SSF75011">
    <property type="entry name" value="3-carboxy-cis,cis-mucoante lactonizing enzyme"/>
    <property type="match status" value="1"/>
</dbReference>
<dbReference type="EMBL" id="RMBX01000015">
    <property type="protein sequence ID" value="RPD38536.1"/>
    <property type="molecule type" value="Genomic_DNA"/>
</dbReference>
<organism evidence="1 2">
    <name type="scientific">Chitinophaga barathri</name>
    <dbReference type="NCBI Taxonomy" id="1647451"/>
    <lineage>
        <taxon>Bacteria</taxon>
        <taxon>Pseudomonadati</taxon>
        <taxon>Bacteroidota</taxon>
        <taxon>Chitinophagia</taxon>
        <taxon>Chitinophagales</taxon>
        <taxon>Chitinophagaceae</taxon>
        <taxon>Chitinophaga</taxon>
    </lineage>
</organism>
<gene>
    <name evidence="1" type="ORF">EG028_25045</name>
</gene>
<dbReference type="Proteomes" id="UP000279089">
    <property type="component" value="Unassembled WGS sequence"/>
</dbReference>
<evidence type="ECO:0000313" key="1">
    <source>
        <dbReference type="EMBL" id="RPD38536.1"/>
    </source>
</evidence>
<protein>
    <recommendedName>
        <fullName evidence="3">Pyrrolo-quinoline quinone</fullName>
    </recommendedName>
</protein>
<evidence type="ECO:0000313" key="2">
    <source>
        <dbReference type="Proteomes" id="UP000279089"/>
    </source>
</evidence>
<dbReference type="Gene3D" id="2.130.10.10">
    <property type="entry name" value="YVTN repeat-like/Quinoprotein amine dehydrogenase"/>
    <property type="match status" value="1"/>
</dbReference>
<proteinExistence type="predicted"/>
<accession>A0A3N4MA33</accession>
<dbReference type="OrthoDB" id="1007317at2"/>
<dbReference type="InterPro" id="IPR045383">
    <property type="entry name" value="DUF6528"/>
</dbReference>
<comment type="caution">
    <text evidence="1">The sequence shown here is derived from an EMBL/GenBank/DDBJ whole genome shotgun (WGS) entry which is preliminary data.</text>
</comment>
<dbReference type="InterPro" id="IPR015943">
    <property type="entry name" value="WD40/YVTN_repeat-like_dom_sf"/>
</dbReference>